<evidence type="ECO:0000256" key="12">
    <source>
        <dbReference type="ARBA" id="ARBA00023316"/>
    </source>
</evidence>
<dbReference type="Gene3D" id="3.40.1190.10">
    <property type="entry name" value="Mur-like, catalytic domain"/>
    <property type="match status" value="1"/>
</dbReference>
<dbReference type="PANTHER" id="PTHR43445">
    <property type="entry name" value="UDP-N-ACETYLMURAMATE--L-ALANINE LIGASE-RELATED"/>
    <property type="match status" value="1"/>
</dbReference>
<dbReference type="GO" id="GO:0005524">
    <property type="term" value="F:ATP binding"/>
    <property type="evidence" value="ECO:0007669"/>
    <property type="project" value="UniProtKB-UniRule"/>
</dbReference>
<dbReference type="InterPro" id="IPR000713">
    <property type="entry name" value="Mur_ligase_N"/>
</dbReference>
<evidence type="ECO:0000256" key="9">
    <source>
        <dbReference type="ARBA" id="ARBA00022960"/>
    </source>
</evidence>
<feature type="domain" description="Mur ligase C-terminal" evidence="16">
    <location>
        <begin position="314"/>
        <end position="409"/>
    </location>
</feature>
<keyword evidence="4 14" id="KW-0963">Cytoplasm</keyword>
<dbReference type="Gene3D" id="3.90.190.20">
    <property type="entry name" value="Mur ligase, C-terminal domain"/>
    <property type="match status" value="1"/>
</dbReference>
<feature type="binding site" evidence="14">
    <location>
        <begin position="122"/>
        <end position="128"/>
    </location>
    <ligand>
        <name>ATP</name>
        <dbReference type="ChEBI" id="CHEBI:30616"/>
    </ligand>
</feature>
<keyword evidence="10 14" id="KW-0573">Peptidoglycan synthesis</keyword>
<keyword evidence="9 14" id="KW-0133">Cell shape</keyword>
<dbReference type="GO" id="GO:0008763">
    <property type="term" value="F:UDP-N-acetylmuramate-L-alanine ligase activity"/>
    <property type="evidence" value="ECO:0007669"/>
    <property type="project" value="UniProtKB-UniRule"/>
</dbReference>
<gene>
    <name evidence="14" type="primary">murC</name>
    <name evidence="18" type="ORF">C3K47_10205</name>
</gene>
<evidence type="ECO:0000259" key="15">
    <source>
        <dbReference type="Pfam" id="PF01225"/>
    </source>
</evidence>
<evidence type="ECO:0000256" key="3">
    <source>
        <dbReference type="ARBA" id="ARBA00012211"/>
    </source>
</evidence>
<dbReference type="GO" id="GO:0051301">
    <property type="term" value="P:cell division"/>
    <property type="evidence" value="ECO:0007669"/>
    <property type="project" value="UniProtKB-KW"/>
</dbReference>
<evidence type="ECO:0000256" key="1">
    <source>
        <dbReference type="ARBA" id="ARBA00004496"/>
    </source>
</evidence>
<evidence type="ECO:0000256" key="4">
    <source>
        <dbReference type="ARBA" id="ARBA00022490"/>
    </source>
</evidence>
<dbReference type="GO" id="GO:0071555">
    <property type="term" value="P:cell wall organization"/>
    <property type="evidence" value="ECO:0007669"/>
    <property type="project" value="UniProtKB-KW"/>
</dbReference>
<dbReference type="EMBL" id="PQVF01000006">
    <property type="protein sequence ID" value="POY36722.1"/>
    <property type="molecule type" value="Genomic_DNA"/>
</dbReference>
<comment type="function">
    <text evidence="14">Cell wall formation.</text>
</comment>
<keyword evidence="11 14" id="KW-0131">Cell cycle</keyword>
<comment type="pathway">
    <text evidence="2 14">Cell wall biogenesis; peptidoglycan biosynthesis.</text>
</comment>
<feature type="domain" description="Mur ligase central" evidence="17">
    <location>
        <begin position="120"/>
        <end position="291"/>
    </location>
</feature>
<dbReference type="Proteomes" id="UP000236893">
    <property type="component" value="Unassembled WGS sequence"/>
</dbReference>
<dbReference type="OrthoDB" id="9804126at2"/>
<dbReference type="UniPathway" id="UPA00219"/>
<dbReference type="Pfam" id="PF08245">
    <property type="entry name" value="Mur_ligase_M"/>
    <property type="match status" value="1"/>
</dbReference>
<evidence type="ECO:0000256" key="8">
    <source>
        <dbReference type="ARBA" id="ARBA00022840"/>
    </source>
</evidence>
<dbReference type="InterPro" id="IPR005758">
    <property type="entry name" value="UDP-N-AcMur_Ala_ligase_MurC"/>
</dbReference>
<comment type="caution">
    <text evidence="18">The sequence shown here is derived from an EMBL/GenBank/DDBJ whole genome shotgun (WGS) entry which is preliminary data.</text>
</comment>
<evidence type="ECO:0000256" key="5">
    <source>
        <dbReference type="ARBA" id="ARBA00022598"/>
    </source>
</evidence>
<name>A0A2S5A338_9SPHI</name>
<sequence length="453" mass="50240">MKLESISKVYLIGIGGIGMSGLARWFKHRGCTVAGYDRTETPLTKELVSEGIPVTYIDEVNNITAPFNENAVSEDILIIYTPAIPKDSPILNHFKNVGYDLKKRSQVLGIISQGSFCIAVAGTHGKTTTSTIIAHVLKDTGYDCSAFLGGISSNYNTNLLLGENNVMVVEADEFDRSFLTLHPDIAVITSMDADHLDIYGDASHLHESFNLFASQLSENGLLIHKKELPLQRKGVSYTVNSSDADVRAENIRIENGNYYYDYVSADKIIKDLSLGLPGLHNVENSVVAVRVALELKIDDDKIRKALASFRGVKRRFEYIVKSENLVYIDDYAHHPEELNACLNSVRQLYPGKKLTVAFQPHLFTRTRDFASEFAASLSKADELFLLEIYPARELPIEGVNSQMVLDMVTINNKHLCSKTNLVDLINKEDIEVLVTVGAGDIDTLVEPLKLKLS</sequence>
<dbReference type="InterPro" id="IPR036615">
    <property type="entry name" value="Mur_ligase_C_dom_sf"/>
</dbReference>
<dbReference type="PANTHER" id="PTHR43445:SF3">
    <property type="entry name" value="UDP-N-ACETYLMURAMATE--L-ALANINE LIGASE"/>
    <property type="match status" value="1"/>
</dbReference>
<evidence type="ECO:0000259" key="17">
    <source>
        <dbReference type="Pfam" id="PF08245"/>
    </source>
</evidence>
<dbReference type="HAMAP" id="MF_00046">
    <property type="entry name" value="MurC"/>
    <property type="match status" value="1"/>
</dbReference>
<evidence type="ECO:0000313" key="18">
    <source>
        <dbReference type="EMBL" id="POY36722.1"/>
    </source>
</evidence>
<dbReference type="Pfam" id="PF01225">
    <property type="entry name" value="Mur_ligase"/>
    <property type="match status" value="1"/>
</dbReference>
<dbReference type="GO" id="GO:0009252">
    <property type="term" value="P:peptidoglycan biosynthetic process"/>
    <property type="evidence" value="ECO:0007669"/>
    <property type="project" value="UniProtKB-UniRule"/>
</dbReference>
<comment type="similarity">
    <text evidence="14">Belongs to the MurCDEF family.</text>
</comment>
<dbReference type="SUPFAM" id="SSF53244">
    <property type="entry name" value="MurD-like peptide ligases, peptide-binding domain"/>
    <property type="match status" value="1"/>
</dbReference>
<keyword evidence="7 14" id="KW-0547">Nucleotide-binding</keyword>
<evidence type="ECO:0000313" key="19">
    <source>
        <dbReference type="Proteomes" id="UP000236893"/>
    </source>
</evidence>
<evidence type="ECO:0000256" key="11">
    <source>
        <dbReference type="ARBA" id="ARBA00023306"/>
    </source>
</evidence>
<keyword evidence="5 14" id="KW-0436">Ligase</keyword>
<comment type="subcellular location">
    <subcellularLocation>
        <location evidence="1 14">Cytoplasm</location>
    </subcellularLocation>
</comment>
<dbReference type="NCBIfam" id="TIGR01082">
    <property type="entry name" value="murC"/>
    <property type="match status" value="1"/>
</dbReference>
<dbReference type="InterPro" id="IPR013221">
    <property type="entry name" value="Mur_ligase_cen"/>
</dbReference>
<evidence type="ECO:0000256" key="14">
    <source>
        <dbReference type="HAMAP-Rule" id="MF_00046"/>
    </source>
</evidence>
<dbReference type="InterPro" id="IPR036565">
    <property type="entry name" value="Mur-like_cat_sf"/>
</dbReference>
<keyword evidence="8 14" id="KW-0067">ATP-binding</keyword>
<keyword evidence="12 14" id="KW-0961">Cell wall biogenesis/degradation</keyword>
<accession>A0A2S5A338</accession>
<protein>
    <recommendedName>
        <fullName evidence="3 14">UDP-N-acetylmuramate--L-alanine ligase</fullName>
        <ecNumber evidence="3 14">6.3.2.8</ecNumber>
    </recommendedName>
    <alternativeName>
        <fullName evidence="14">UDP-N-acetylmuramoyl-L-alanine synthetase</fullName>
    </alternativeName>
</protein>
<dbReference type="EC" id="6.3.2.8" evidence="3 14"/>
<evidence type="ECO:0000256" key="10">
    <source>
        <dbReference type="ARBA" id="ARBA00022984"/>
    </source>
</evidence>
<comment type="catalytic activity">
    <reaction evidence="13 14">
        <text>UDP-N-acetyl-alpha-D-muramate + L-alanine + ATP = UDP-N-acetyl-alpha-D-muramoyl-L-alanine + ADP + phosphate + H(+)</text>
        <dbReference type="Rhea" id="RHEA:23372"/>
        <dbReference type="ChEBI" id="CHEBI:15378"/>
        <dbReference type="ChEBI" id="CHEBI:30616"/>
        <dbReference type="ChEBI" id="CHEBI:43474"/>
        <dbReference type="ChEBI" id="CHEBI:57972"/>
        <dbReference type="ChEBI" id="CHEBI:70757"/>
        <dbReference type="ChEBI" id="CHEBI:83898"/>
        <dbReference type="ChEBI" id="CHEBI:456216"/>
        <dbReference type="EC" id="6.3.2.8"/>
    </reaction>
</comment>
<evidence type="ECO:0000256" key="6">
    <source>
        <dbReference type="ARBA" id="ARBA00022618"/>
    </source>
</evidence>
<proteinExistence type="inferred from homology"/>
<dbReference type="InterPro" id="IPR004101">
    <property type="entry name" value="Mur_ligase_C"/>
</dbReference>
<evidence type="ECO:0000256" key="7">
    <source>
        <dbReference type="ARBA" id="ARBA00022741"/>
    </source>
</evidence>
<dbReference type="Gene3D" id="3.40.50.720">
    <property type="entry name" value="NAD(P)-binding Rossmann-like Domain"/>
    <property type="match status" value="1"/>
</dbReference>
<dbReference type="SUPFAM" id="SSF51984">
    <property type="entry name" value="MurCD N-terminal domain"/>
    <property type="match status" value="1"/>
</dbReference>
<dbReference type="InterPro" id="IPR050061">
    <property type="entry name" value="MurCDEF_pg_biosynth"/>
</dbReference>
<evidence type="ECO:0000259" key="16">
    <source>
        <dbReference type="Pfam" id="PF02875"/>
    </source>
</evidence>
<organism evidence="18 19">
    <name type="scientific">Solitalea longa</name>
    <dbReference type="NCBI Taxonomy" id="2079460"/>
    <lineage>
        <taxon>Bacteria</taxon>
        <taxon>Pseudomonadati</taxon>
        <taxon>Bacteroidota</taxon>
        <taxon>Sphingobacteriia</taxon>
        <taxon>Sphingobacteriales</taxon>
        <taxon>Sphingobacteriaceae</taxon>
        <taxon>Solitalea</taxon>
    </lineage>
</organism>
<dbReference type="AlphaFoldDB" id="A0A2S5A338"/>
<dbReference type="Pfam" id="PF02875">
    <property type="entry name" value="Mur_ligase_C"/>
    <property type="match status" value="1"/>
</dbReference>
<feature type="domain" description="Mur ligase N-terminal catalytic" evidence="15">
    <location>
        <begin position="9"/>
        <end position="113"/>
    </location>
</feature>
<keyword evidence="6 14" id="KW-0132">Cell division</keyword>
<evidence type="ECO:0000256" key="13">
    <source>
        <dbReference type="ARBA" id="ARBA00047833"/>
    </source>
</evidence>
<keyword evidence="19" id="KW-1185">Reference proteome</keyword>
<dbReference type="SUPFAM" id="SSF53623">
    <property type="entry name" value="MurD-like peptide ligases, catalytic domain"/>
    <property type="match status" value="1"/>
</dbReference>
<dbReference type="GO" id="GO:0005737">
    <property type="term" value="C:cytoplasm"/>
    <property type="evidence" value="ECO:0007669"/>
    <property type="project" value="UniProtKB-SubCell"/>
</dbReference>
<evidence type="ECO:0000256" key="2">
    <source>
        <dbReference type="ARBA" id="ARBA00004752"/>
    </source>
</evidence>
<reference evidence="18 19" key="1">
    <citation type="submission" date="2018-01" db="EMBL/GenBank/DDBJ databases">
        <authorList>
            <person name="Gaut B.S."/>
            <person name="Morton B.R."/>
            <person name="Clegg M.T."/>
            <person name="Duvall M.R."/>
        </authorList>
    </citation>
    <scope>NUCLEOTIDE SEQUENCE [LARGE SCALE GENOMIC DNA]</scope>
    <source>
        <strain evidence="18 19">HR-AV</strain>
    </source>
</reference>
<dbReference type="RefSeq" id="WP_103789025.1">
    <property type="nucleotide sequence ID" value="NZ_PQVF01000006.1"/>
</dbReference>
<dbReference type="GO" id="GO:0008360">
    <property type="term" value="P:regulation of cell shape"/>
    <property type="evidence" value="ECO:0007669"/>
    <property type="project" value="UniProtKB-KW"/>
</dbReference>